<dbReference type="OrthoDB" id="5387402at2"/>
<organism evidence="2 3">
    <name type="scientific">Pelobacter propionicus (strain DSM 2379 / NBRC 103807 / OttBd1)</name>
    <dbReference type="NCBI Taxonomy" id="338966"/>
    <lineage>
        <taxon>Bacteria</taxon>
        <taxon>Pseudomonadati</taxon>
        <taxon>Thermodesulfobacteriota</taxon>
        <taxon>Desulfuromonadia</taxon>
        <taxon>Desulfuromonadales</taxon>
        <taxon>Desulfuromonadaceae</taxon>
        <taxon>Pelobacter</taxon>
    </lineage>
</organism>
<evidence type="ECO:0000256" key="1">
    <source>
        <dbReference type="SAM" id="MobiDB-lite"/>
    </source>
</evidence>
<keyword evidence="3" id="KW-1185">Reference proteome</keyword>
<proteinExistence type="predicted"/>
<dbReference type="AlphaFoldDB" id="A1ATR9"/>
<feature type="region of interest" description="Disordered" evidence="1">
    <location>
        <begin position="20"/>
        <end position="78"/>
    </location>
</feature>
<dbReference type="EMBL" id="CP000482">
    <property type="protein sequence ID" value="ABL00740.1"/>
    <property type="molecule type" value="Genomic_DNA"/>
</dbReference>
<dbReference type="HOGENOM" id="CLU_1371084_0_0_7"/>
<reference evidence="2 3" key="1">
    <citation type="submission" date="2006-10" db="EMBL/GenBank/DDBJ databases">
        <title>Complete sequence of chromosome of Pelobacter propionicus DSM 2379.</title>
        <authorList>
            <consortium name="US DOE Joint Genome Institute"/>
            <person name="Copeland A."/>
            <person name="Lucas S."/>
            <person name="Lapidus A."/>
            <person name="Barry K."/>
            <person name="Detter J.C."/>
            <person name="Glavina del Rio T."/>
            <person name="Hammon N."/>
            <person name="Israni S."/>
            <person name="Dalin E."/>
            <person name="Tice H."/>
            <person name="Pitluck S."/>
            <person name="Saunders E."/>
            <person name="Brettin T."/>
            <person name="Bruce D."/>
            <person name="Han C."/>
            <person name="Tapia R."/>
            <person name="Schmutz J."/>
            <person name="Larimer F."/>
            <person name="Land M."/>
            <person name="Hauser L."/>
            <person name="Kyrpides N."/>
            <person name="Kim E."/>
            <person name="Lovley D."/>
            <person name="Richardson P."/>
        </authorList>
    </citation>
    <scope>NUCLEOTIDE SEQUENCE [LARGE SCALE GENOMIC DNA]</scope>
    <source>
        <strain evidence="3">DSM 2379 / NBRC 103807 / OttBd1</strain>
    </source>
</reference>
<evidence type="ECO:0008006" key="4">
    <source>
        <dbReference type="Google" id="ProtNLM"/>
    </source>
</evidence>
<dbReference type="KEGG" id="ppd:Ppro_3146"/>
<accession>A1ATR9</accession>
<dbReference type="STRING" id="338966.Ppro_3146"/>
<protein>
    <recommendedName>
        <fullName evidence="4">Roadblock/LC7 family protein</fullName>
    </recommendedName>
</protein>
<feature type="compositionally biased region" description="Polar residues" evidence="1">
    <location>
        <begin position="47"/>
        <end position="56"/>
    </location>
</feature>
<sequence length="199" mass="22057">MGDNSVNSYDLRQAQRILTALKRSPCPGSRQRDSEAAETEQAPYLSLSRQGITSQNHRQHTPPAQSDPGDSRPEENPQSFENWESCITWCMTLSRAEAAFVVDSQGFVIACRGRIPSQGFEGAGAELICSIEQLERIAPDSGKLSCVDLEFDKKRMIGFVTSINENEPYIVGLVSPDTITNQTKQRILHQISSNLPNMN</sequence>
<dbReference type="Proteomes" id="UP000006732">
    <property type="component" value="Chromosome"/>
</dbReference>
<evidence type="ECO:0000313" key="2">
    <source>
        <dbReference type="EMBL" id="ABL00740.1"/>
    </source>
</evidence>
<gene>
    <name evidence="2" type="ordered locus">Ppro_3146</name>
</gene>
<dbReference type="RefSeq" id="WP_011736972.1">
    <property type="nucleotide sequence ID" value="NC_008609.1"/>
</dbReference>
<evidence type="ECO:0000313" key="3">
    <source>
        <dbReference type="Proteomes" id="UP000006732"/>
    </source>
</evidence>
<name>A1ATR9_PELPD</name>